<dbReference type="AlphaFoldDB" id="A0A8H7ZIA9"/>
<dbReference type="GO" id="GO:0000387">
    <property type="term" value="P:spliceosomal snRNP assembly"/>
    <property type="evidence" value="ECO:0007669"/>
    <property type="project" value="UniProtKB-UniRule"/>
</dbReference>
<dbReference type="Proteomes" id="UP000669133">
    <property type="component" value="Unassembled WGS sequence"/>
</dbReference>
<accession>A0A8H7ZIA9</accession>
<evidence type="ECO:0000259" key="12">
    <source>
        <dbReference type="PROSITE" id="PS52002"/>
    </source>
</evidence>
<keyword evidence="8 11" id="KW-0508">mRNA splicing</keyword>
<evidence type="ECO:0000256" key="2">
    <source>
        <dbReference type="ARBA" id="ARBA00004496"/>
    </source>
</evidence>
<evidence type="ECO:0000256" key="8">
    <source>
        <dbReference type="ARBA" id="ARBA00023187"/>
    </source>
</evidence>
<dbReference type="GO" id="GO:0005686">
    <property type="term" value="C:U2 snRNP"/>
    <property type="evidence" value="ECO:0007669"/>
    <property type="project" value="UniProtKB-UniRule"/>
</dbReference>
<keyword evidence="5 11" id="KW-0507">mRNA processing</keyword>
<keyword evidence="9 11" id="KW-0539">Nucleus</keyword>
<comment type="subcellular location">
    <subcellularLocation>
        <location evidence="2">Cytoplasm</location>
    </subcellularLocation>
    <subcellularLocation>
        <location evidence="1 11">Nucleus</location>
    </subcellularLocation>
</comment>
<proteinExistence type="inferred from homology"/>
<evidence type="ECO:0000256" key="3">
    <source>
        <dbReference type="ARBA" id="ARBA00006850"/>
    </source>
</evidence>
<dbReference type="InterPro" id="IPR027078">
    <property type="entry name" value="snRNP-E"/>
</dbReference>
<evidence type="ECO:0000256" key="5">
    <source>
        <dbReference type="ARBA" id="ARBA00022664"/>
    </source>
</evidence>
<keyword evidence="6 11" id="KW-0747">Spliceosome</keyword>
<dbReference type="GO" id="GO:0005687">
    <property type="term" value="C:U4 snRNP"/>
    <property type="evidence" value="ECO:0007669"/>
    <property type="project" value="UniProtKB-UniRule"/>
</dbReference>
<evidence type="ECO:0000256" key="9">
    <source>
        <dbReference type="ARBA" id="ARBA00023242"/>
    </source>
</evidence>
<evidence type="ECO:0000256" key="1">
    <source>
        <dbReference type="ARBA" id="ARBA00004123"/>
    </source>
</evidence>
<dbReference type="InterPro" id="IPR001163">
    <property type="entry name" value="Sm_dom_euk/arc"/>
</dbReference>
<dbReference type="InterPro" id="IPR047575">
    <property type="entry name" value="Sm"/>
</dbReference>
<evidence type="ECO:0000256" key="6">
    <source>
        <dbReference type="ARBA" id="ARBA00022728"/>
    </source>
</evidence>
<reference evidence="13 14" key="1">
    <citation type="submission" date="2020-12" db="EMBL/GenBank/DDBJ databases">
        <title>Effect of drift, selection, and recombination on the evolution of hybrid genomes in Candida yeast pathogens.</title>
        <authorList>
            <person name="Mixao V."/>
            <person name="Ksiezopolska E."/>
            <person name="Saus E."/>
            <person name="Boekhout T."/>
            <person name="Gacser A."/>
            <person name="Gabaldon T."/>
        </authorList>
    </citation>
    <scope>NUCLEOTIDE SEQUENCE [LARGE SCALE GENOMIC DNA]</scope>
    <source>
        <strain evidence="13 14">BP57</strain>
    </source>
</reference>
<dbReference type="PANTHER" id="PTHR11193">
    <property type="entry name" value="SMALL NUCLEAR RIBONUCLEOPROTEIN E"/>
    <property type="match status" value="1"/>
</dbReference>
<evidence type="ECO:0000313" key="14">
    <source>
        <dbReference type="Proteomes" id="UP000669133"/>
    </source>
</evidence>
<keyword evidence="10 11" id="KW-0687">Ribonucleoprotein</keyword>
<dbReference type="GO" id="GO:0005737">
    <property type="term" value="C:cytoplasm"/>
    <property type="evidence" value="ECO:0007669"/>
    <property type="project" value="UniProtKB-SubCell"/>
</dbReference>
<dbReference type="GO" id="GO:0005682">
    <property type="term" value="C:U5 snRNP"/>
    <property type="evidence" value="ECO:0007669"/>
    <property type="project" value="UniProtKB-UniRule"/>
</dbReference>
<dbReference type="GeneID" id="93650152"/>
<feature type="domain" description="Sm" evidence="12">
    <location>
        <begin position="14"/>
        <end position="86"/>
    </location>
</feature>
<evidence type="ECO:0000256" key="7">
    <source>
        <dbReference type="ARBA" id="ARBA00022884"/>
    </source>
</evidence>
<dbReference type="RefSeq" id="XP_067548759.1">
    <property type="nucleotide sequence ID" value="XM_067690278.1"/>
</dbReference>
<evidence type="ECO:0000256" key="11">
    <source>
        <dbReference type="RuleBase" id="RU365053"/>
    </source>
</evidence>
<keyword evidence="7 11" id="KW-0694">RNA-binding</keyword>
<dbReference type="GO" id="GO:0005681">
    <property type="term" value="C:spliceosomal complex"/>
    <property type="evidence" value="ECO:0007669"/>
    <property type="project" value="UniProtKB-KW"/>
</dbReference>
<dbReference type="InterPro" id="IPR010920">
    <property type="entry name" value="LSM_dom_sf"/>
</dbReference>
<gene>
    <name evidence="13" type="ORF">I9W82_001523</name>
</gene>
<keyword evidence="14" id="KW-1185">Reference proteome</keyword>
<dbReference type="Pfam" id="PF01423">
    <property type="entry name" value="LSM"/>
    <property type="match status" value="1"/>
</dbReference>
<keyword evidence="4" id="KW-0963">Cytoplasm</keyword>
<sequence>MSSKSVSKTNLPPINLIFKFLQQQSLVTIWLYEKSNSRIQGKIQGFDEYMNLVIDEAEEIVNGKKSPLGRLLLKGENITLISSLDV</sequence>
<dbReference type="EMBL" id="JAEOAQ010000002">
    <property type="protein sequence ID" value="KAG5419643.1"/>
    <property type="molecule type" value="Genomic_DNA"/>
</dbReference>
<comment type="similarity">
    <text evidence="3 11">Belongs to the snRNP Sm proteins family.</text>
</comment>
<dbReference type="SMART" id="SM00651">
    <property type="entry name" value="Sm"/>
    <property type="match status" value="1"/>
</dbReference>
<protein>
    <recommendedName>
        <fullName evidence="11">Small nuclear ribonucleoprotein E</fullName>
        <shortName evidence="11">snRNP-E</shortName>
    </recommendedName>
    <alternativeName>
        <fullName evidence="11">Sm protein E</fullName>
    </alternativeName>
</protein>
<evidence type="ECO:0000256" key="4">
    <source>
        <dbReference type="ARBA" id="ARBA00022490"/>
    </source>
</evidence>
<dbReference type="GO" id="GO:0003723">
    <property type="term" value="F:RNA binding"/>
    <property type="evidence" value="ECO:0007669"/>
    <property type="project" value="UniProtKB-KW"/>
</dbReference>
<comment type="caution">
    <text evidence="13">The sequence shown here is derived from an EMBL/GenBank/DDBJ whole genome shotgun (WGS) entry which is preliminary data.</text>
</comment>
<dbReference type="GO" id="GO:0046540">
    <property type="term" value="C:U4/U6 x U5 tri-snRNP complex"/>
    <property type="evidence" value="ECO:0007669"/>
    <property type="project" value="UniProtKB-UniRule"/>
</dbReference>
<organism evidence="13 14">
    <name type="scientific">Candida metapsilosis</name>
    <dbReference type="NCBI Taxonomy" id="273372"/>
    <lineage>
        <taxon>Eukaryota</taxon>
        <taxon>Fungi</taxon>
        <taxon>Dikarya</taxon>
        <taxon>Ascomycota</taxon>
        <taxon>Saccharomycotina</taxon>
        <taxon>Pichiomycetes</taxon>
        <taxon>Debaryomycetaceae</taxon>
        <taxon>Candida/Lodderomyces clade</taxon>
        <taxon>Candida</taxon>
    </lineage>
</organism>
<evidence type="ECO:0000313" key="13">
    <source>
        <dbReference type="EMBL" id="KAG5419643.1"/>
    </source>
</evidence>
<dbReference type="SUPFAM" id="SSF50182">
    <property type="entry name" value="Sm-like ribonucleoproteins"/>
    <property type="match status" value="1"/>
</dbReference>
<dbReference type="Gene3D" id="2.30.30.100">
    <property type="match status" value="1"/>
</dbReference>
<dbReference type="PROSITE" id="PS52002">
    <property type="entry name" value="SM"/>
    <property type="match status" value="1"/>
</dbReference>
<comment type="function">
    <text evidence="11">Involved in pre-mRNA splicing. Binds and is required for the stability of snRNA U1, U2, U4 and U5 which contain a highly conserved structural motif called the Sm binding site. Involved in cap modification.</text>
</comment>
<dbReference type="GO" id="GO:0005685">
    <property type="term" value="C:U1 snRNP"/>
    <property type="evidence" value="ECO:0007669"/>
    <property type="project" value="UniProtKB-UniRule"/>
</dbReference>
<name>A0A8H7ZIA9_9ASCO</name>
<evidence type="ECO:0000256" key="10">
    <source>
        <dbReference type="ARBA" id="ARBA00023274"/>
    </source>
</evidence>
<dbReference type="CDD" id="cd01718">
    <property type="entry name" value="Sm_E"/>
    <property type="match status" value="1"/>
</dbReference>
<dbReference type="OrthoDB" id="25620at2759"/>